<dbReference type="GO" id="GO:0005739">
    <property type="term" value="C:mitochondrion"/>
    <property type="evidence" value="ECO:0007669"/>
    <property type="project" value="TreeGrafter"/>
</dbReference>
<dbReference type="Gene3D" id="3.40.50.300">
    <property type="entry name" value="P-loop containing nucleotide triphosphate hydrolases"/>
    <property type="match status" value="1"/>
</dbReference>
<dbReference type="OrthoDB" id="18834at2759"/>
<keyword evidence="4" id="KW-0342">GTP-binding</keyword>
<proteinExistence type="predicted"/>
<feature type="domain" description="EngB-type G" evidence="5">
    <location>
        <begin position="139"/>
        <end position="309"/>
    </location>
</feature>
<evidence type="ECO:0000256" key="3">
    <source>
        <dbReference type="ARBA" id="ARBA00022842"/>
    </source>
</evidence>
<keyword evidence="7" id="KW-1185">Reference proteome</keyword>
<dbReference type="GO" id="GO:0005525">
    <property type="term" value="F:GTP binding"/>
    <property type="evidence" value="ECO:0007669"/>
    <property type="project" value="UniProtKB-KW"/>
</dbReference>
<dbReference type="InterPro" id="IPR030393">
    <property type="entry name" value="G_ENGB_dom"/>
</dbReference>
<evidence type="ECO:0000256" key="4">
    <source>
        <dbReference type="ARBA" id="ARBA00023134"/>
    </source>
</evidence>
<dbReference type="SUPFAM" id="SSF52540">
    <property type="entry name" value="P-loop containing nucleoside triphosphate hydrolases"/>
    <property type="match status" value="1"/>
</dbReference>
<sequence length="321" mass="36267">MKAAAALPVCCRQTAAASLLQNPYPSTPANSSIPASAVMRVKSVRMMSGQEATFRRIRHGSKPDSLLTAHPAADLYSDPCEKLQRLIEVPLFGIGTTEKPFRPTKAEMLQAQEVFTSRKARDIRRIDNVVDCEKAPLYHLPEVAFMGRSNVGKSSLIRAIFHSSPYVKVPVSKIAGFTKTLRFYQVKEHFTLVDMPGYGENQPTYFKECVEDFLQHRRNLMRVFMMYDSRDVQFDDCAYMEQFRIPYAIVLNKIDLVNETTRLKTVAQIRQIREEYGSPCCFPQPFLVSSKTGEGLAYIQSFIAHITSTVETNSTDQKLSA</sequence>
<dbReference type="GO" id="GO:0046872">
    <property type="term" value="F:metal ion binding"/>
    <property type="evidence" value="ECO:0007669"/>
    <property type="project" value="UniProtKB-KW"/>
</dbReference>
<dbReference type="InterPro" id="IPR027417">
    <property type="entry name" value="P-loop_NTPase"/>
</dbReference>
<reference evidence="7" key="1">
    <citation type="submission" date="2017-01" db="EMBL/GenBank/DDBJ databases">
        <title>Comparative genomics of anhydrobiosis in the tardigrade Hypsibius dujardini.</title>
        <authorList>
            <person name="Yoshida Y."/>
            <person name="Koutsovoulos G."/>
            <person name="Laetsch D."/>
            <person name="Stevens L."/>
            <person name="Kumar S."/>
            <person name="Horikawa D."/>
            <person name="Ishino K."/>
            <person name="Komine S."/>
            <person name="Tomita M."/>
            <person name="Blaxter M."/>
            <person name="Arakawa K."/>
        </authorList>
    </citation>
    <scope>NUCLEOTIDE SEQUENCE [LARGE SCALE GENOMIC DNA]</scope>
    <source>
        <strain evidence="7">Z151</strain>
    </source>
</reference>
<dbReference type="PROSITE" id="PS51706">
    <property type="entry name" value="G_ENGB"/>
    <property type="match status" value="1"/>
</dbReference>
<dbReference type="InterPro" id="IPR052279">
    <property type="entry name" value="EngB_GTPase"/>
</dbReference>
<name>A0A1W0W967_HYPEX</name>
<evidence type="ECO:0000256" key="2">
    <source>
        <dbReference type="ARBA" id="ARBA00022741"/>
    </source>
</evidence>
<dbReference type="InterPro" id="IPR006073">
    <property type="entry name" value="GTP-bd"/>
</dbReference>
<dbReference type="Proteomes" id="UP000192578">
    <property type="component" value="Unassembled WGS sequence"/>
</dbReference>
<keyword evidence="2" id="KW-0547">Nucleotide-binding</keyword>
<dbReference type="PANTHER" id="PTHR46498:SF1">
    <property type="entry name" value="GTP-BINDING PROTEIN 8"/>
    <property type="match status" value="1"/>
</dbReference>
<dbReference type="PANTHER" id="PTHR46498">
    <property type="entry name" value="GTP-BINDING PROTEIN 8"/>
    <property type="match status" value="1"/>
</dbReference>
<organism evidence="6 7">
    <name type="scientific">Hypsibius exemplaris</name>
    <name type="common">Freshwater tardigrade</name>
    <dbReference type="NCBI Taxonomy" id="2072580"/>
    <lineage>
        <taxon>Eukaryota</taxon>
        <taxon>Metazoa</taxon>
        <taxon>Ecdysozoa</taxon>
        <taxon>Tardigrada</taxon>
        <taxon>Eutardigrada</taxon>
        <taxon>Parachela</taxon>
        <taxon>Hypsibioidea</taxon>
        <taxon>Hypsibiidae</taxon>
        <taxon>Hypsibius</taxon>
    </lineage>
</organism>
<protein>
    <submittedName>
        <fullName evidence="6">GTP-binding protein 8</fullName>
    </submittedName>
</protein>
<dbReference type="AlphaFoldDB" id="A0A1W0W967"/>
<keyword evidence="1" id="KW-0479">Metal-binding</keyword>
<gene>
    <name evidence="6" type="ORF">BV898_13981</name>
</gene>
<evidence type="ECO:0000313" key="6">
    <source>
        <dbReference type="EMBL" id="OQV11708.1"/>
    </source>
</evidence>
<evidence type="ECO:0000313" key="7">
    <source>
        <dbReference type="Proteomes" id="UP000192578"/>
    </source>
</evidence>
<accession>A0A1W0W967</accession>
<keyword evidence="3" id="KW-0460">Magnesium</keyword>
<dbReference type="CDD" id="cd01876">
    <property type="entry name" value="YihA_EngB"/>
    <property type="match status" value="1"/>
</dbReference>
<evidence type="ECO:0000259" key="5">
    <source>
        <dbReference type="PROSITE" id="PS51706"/>
    </source>
</evidence>
<comment type="caution">
    <text evidence="6">The sequence shown here is derived from an EMBL/GenBank/DDBJ whole genome shotgun (WGS) entry which is preliminary data.</text>
</comment>
<dbReference type="EMBL" id="MTYJ01000163">
    <property type="protein sequence ID" value="OQV11708.1"/>
    <property type="molecule type" value="Genomic_DNA"/>
</dbReference>
<evidence type="ECO:0000256" key="1">
    <source>
        <dbReference type="ARBA" id="ARBA00022723"/>
    </source>
</evidence>
<dbReference type="Pfam" id="PF01926">
    <property type="entry name" value="MMR_HSR1"/>
    <property type="match status" value="1"/>
</dbReference>